<dbReference type="GO" id="GO:0047631">
    <property type="term" value="F:ADP-ribose diphosphatase activity"/>
    <property type="evidence" value="ECO:0007669"/>
    <property type="project" value="TreeGrafter"/>
</dbReference>
<dbReference type="OrthoDB" id="211986at2"/>
<sequence length="314" mass="35610" precursor="true">MLKIYSLVSGLLMFFLISGCGDEPAAYSVQGEPEFSIGVVADVQYADRDDIPKYNSYYRPSLGKLTECVETFNRRDLEFAIQLGDLVDIHLESYDKVLPIWEKIRCDKYHVIGNHDLSDTADYDTLLNRLSMDSNYYDFKRGGWRFIVIDTNEISVFSQPEGSEKYELARSILDNLKEQGSPKAVPWNATVSDEQLDWVDALLSEADNAGEPVVIFGHHPYVSRQESLTALNNDKVVQVFESHPSFKAYICGHDHDGGYVYQNGRHYLTLNGLMSTPDTNAYAIMDFYPGRIVVNGFGRVDSREMNITDFADNE</sequence>
<evidence type="ECO:0000256" key="1">
    <source>
        <dbReference type="SAM" id="SignalP"/>
    </source>
</evidence>
<dbReference type="GO" id="GO:0030145">
    <property type="term" value="F:manganese ion binding"/>
    <property type="evidence" value="ECO:0007669"/>
    <property type="project" value="TreeGrafter"/>
</dbReference>
<evidence type="ECO:0000313" key="4">
    <source>
        <dbReference type="Proteomes" id="UP000188181"/>
    </source>
</evidence>
<evidence type="ECO:0000259" key="2">
    <source>
        <dbReference type="Pfam" id="PF00149"/>
    </source>
</evidence>
<dbReference type="AlphaFoldDB" id="A0A1Q2MGH6"/>
<dbReference type="KEGG" id="pbas:SMSP2_02132"/>
<dbReference type="PROSITE" id="PS51257">
    <property type="entry name" value="PROKAR_LIPOPROTEIN"/>
    <property type="match status" value="1"/>
</dbReference>
<dbReference type="GO" id="GO:0047734">
    <property type="term" value="F:CDP-glycerol diphosphatase activity"/>
    <property type="evidence" value="ECO:0007669"/>
    <property type="project" value="TreeGrafter"/>
</dbReference>
<dbReference type="GO" id="GO:0008663">
    <property type="term" value="F:2',3'-cyclic-nucleotide 2'-phosphodiesterase activity"/>
    <property type="evidence" value="ECO:0007669"/>
    <property type="project" value="TreeGrafter"/>
</dbReference>
<dbReference type="Proteomes" id="UP000188181">
    <property type="component" value="Chromosome"/>
</dbReference>
<keyword evidence="4" id="KW-1185">Reference proteome</keyword>
<dbReference type="PANTHER" id="PTHR16509">
    <property type="match status" value="1"/>
</dbReference>
<feature type="chain" id="PRO_5012253294" evidence="1">
    <location>
        <begin position="21"/>
        <end position="314"/>
    </location>
</feature>
<reference evidence="4" key="1">
    <citation type="submission" date="2017-02" db="EMBL/GenBank/DDBJ databases">
        <title>Comparative genomics and description of representatives of a novel lineage of planctomycetes thriving in anoxic sediments.</title>
        <authorList>
            <person name="Spring S."/>
            <person name="Bunk B."/>
            <person name="Sproer C."/>
        </authorList>
    </citation>
    <scope>NUCLEOTIDE SEQUENCE [LARGE SCALE GENOMIC DNA]</scope>
    <source>
        <strain evidence="4">SM-Chi-D1</strain>
    </source>
</reference>
<gene>
    <name evidence="3" type="ORF">SMSP2_02132</name>
</gene>
<proteinExistence type="predicted"/>
<dbReference type="InterPro" id="IPR029052">
    <property type="entry name" value="Metallo-depent_PP-like"/>
</dbReference>
<dbReference type="InterPro" id="IPR004843">
    <property type="entry name" value="Calcineurin-like_PHP"/>
</dbReference>
<protein>
    <submittedName>
        <fullName evidence="3">Cyclic 3',5'-adenosine monophosphate phosphodiesterase</fullName>
    </submittedName>
</protein>
<dbReference type="EMBL" id="CP019646">
    <property type="protein sequence ID" value="AQQ71754.1"/>
    <property type="molecule type" value="Genomic_DNA"/>
</dbReference>
<dbReference type="Gene3D" id="3.60.21.10">
    <property type="match status" value="1"/>
</dbReference>
<dbReference type="Pfam" id="PF00149">
    <property type="entry name" value="Metallophos"/>
    <property type="match status" value="1"/>
</dbReference>
<dbReference type="STRING" id="1851148.SMSP2_02132"/>
<accession>A0A1Q2MGH6</accession>
<name>A0A1Q2MGH6_9BACT</name>
<feature type="signal peptide" evidence="1">
    <location>
        <begin position="1"/>
        <end position="20"/>
    </location>
</feature>
<evidence type="ECO:0000313" key="3">
    <source>
        <dbReference type="EMBL" id="AQQ71754.1"/>
    </source>
</evidence>
<dbReference type="SUPFAM" id="SSF56300">
    <property type="entry name" value="Metallo-dependent phosphatases"/>
    <property type="match status" value="1"/>
</dbReference>
<dbReference type="RefSeq" id="WP_146683897.1">
    <property type="nucleotide sequence ID" value="NZ_CP019646.1"/>
</dbReference>
<feature type="domain" description="Calcineurin-like phosphoesterase" evidence="2">
    <location>
        <begin position="36"/>
        <end position="256"/>
    </location>
</feature>
<dbReference type="PANTHER" id="PTHR16509:SF8">
    <property type="entry name" value="MANGANESE-DEPENDENT ADP-RIBOSE_CDP-ALCOHOL DIPHOSPHATASE"/>
    <property type="match status" value="1"/>
</dbReference>
<organism evidence="3 4">
    <name type="scientific">Limihaloglobus sulfuriphilus</name>
    <dbReference type="NCBI Taxonomy" id="1851148"/>
    <lineage>
        <taxon>Bacteria</taxon>
        <taxon>Pseudomonadati</taxon>
        <taxon>Planctomycetota</taxon>
        <taxon>Phycisphaerae</taxon>
        <taxon>Sedimentisphaerales</taxon>
        <taxon>Sedimentisphaeraceae</taxon>
        <taxon>Limihaloglobus</taxon>
    </lineage>
</organism>
<keyword evidence="1" id="KW-0732">Signal</keyword>